<gene>
    <name evidence="3" type="primary">LOC104222480</name>
</gene>
<reference evidence="3" key="2">
    <citation type="submission" date="2025-08" db="UniProtKB">
        <authorList>
            <consortium name="RefSeq"/>
        </authorList>
    </citation>
    <scope>IDENTIFICATION</scope>
    <source>
        <tissue evidence="3">Leaf</tissue>
    </source>
</reference>
<keyword evidence="1" id="KW-0732">Signal</keyword>
<feature type="signal peptide" evidence="1">
    <location>
        <begin position="1"/>
        <end position="29"/>
    </location>
</feature>
<evidence type="ECO:0000313" key="2">
    <source>
        <dbReference type="Proteomes" id="UP000189701"/>
    </source>
</evidence>
<proteinExistence type="predicted"/>
<dbReference type="Proteomes" id="UP000189701">
    <property type="component" value="Unplaced"/>
</dbReference>
<accession>A0A1U7WBH5</accession>
<protein>
    <submittedName>
        <fullName evidence="3">Protein TAP1-like</fullName>
    </submittedName>
</protein>
<reference evidence="2" key="1">
    <citation type="journal article" date="2013" name="Genome Biol.">
        <title>Reference genomes and transcriptomes of Nicotiana sylvestris and Nicotiana tomentosiformis.</title>
        <authorList>
            <person name="Sierro N."/>
            <person name="Battey J.N."/>
            <person name="Ouadi S."/>
            <person name="Bovet L."/>
            <person name="Goepfert S."/>
            <person name="Bakaher N."/>
            <person name="Peitsch M.C."/>
            <person name="Ivanov N.V."/>
        </authorList>
    </citation>
    <scope>NUCLEOTIDE SEQUENCE [LARGE SCALE GENOMIC DNA]</scope>
</reference>
<dbReference type="AlphaFoldDB" id="A0A1U7WBH5"/>
<evidence type="ECO:0000256" key="1">
    <source>
        <dbReference type="SAM" id="SignalP"/>
    </source>
</evidence>
<name>A0A1U7WBH5_NICSY</name>
<dbReference type="RefSeq" id="XP_009772009.1">
    <property type="nucleotide sequence ID" value="XM_009773707.1"/>
</dbReference>
<evidence type="ECO:0000313" key="3">
    <source>
        <dbReference type="RefSeq" id="XP_009772009.1"/>
    </source>
</evidence>
<organism evidence="2 3">
    <name type="scientific">Nicotiana sylvestris</name>
    <name type="common">Wood tobacco</name>
    <name type="synonym">South American tobacco</name>
    <dbReference type="NCBI Taxonomy" id="4096"/>
    <lineage>
        <taxon>Eukaryota</taxon>
        <taxon>Viridiplantae</taxon>
        <taxon>Streptophyta</taxon>
        <taxon>Embryophyta</taxon>
        <taxon>Tracheophyta</taxon>
        <taxon>Spermatophyta</taxon>
        <taxon>Magnoliopsida</taxon>
        <taxon>eudicotyledons</taxon>
        <taxon>Gunneridae</taxon>
        <taxon>Pentapetalae</taxon>
        <taxon>asterids</taxon>
        <taxon>lamiids</taxon>
        <taxon>Solanales</taxon>
        <taxon>Solanaceae</taxon>
        <taxon>Nicotianoideae</taxon>
        <taxon>Nicotianeae</taxon>
        <taxon>Nicotiana</taxon>
    </lineage>
</organism>
<feature type="chain" id="PRO_5010565581" evidence="1">
    <location>
        <begin position="30"/>
        <end position="148"/>
    </location>
</feature>
<keyword evidence="2" id="KW-1185">Reference proteome</keyword>
<sequence>MAKKIEANIIPILMAILMLMLISTSQVSCKLNQKCFRDCIRACYQNPGCYKMCGLNCDESRCGTECQDSPNTSSPMQYCNIGCSIHNCASLIKDDKQWRGCMKDCSNKYCKIRGGQWPSWGSRCSDITSEKQILWRTSWQKTVPSLGI</sequence>